<dbReference type="GO" id="GO:0004435">
    <property type="term" value="F:phosphatidylinositol-4,5-bisphosphate phospholipase C activity"/>
    <property type="evidence" value="ECO:0007669"/>
    <property type="project" value="InterPro"/>
</dbReference>
<dbReference type="InterPro" id="IPR001478">
    <property type="entry name" value="PDZ"/>
</dbReference>
<feature type="compositionally biased region" description="Basic and acidic residues" evidence="1">
    <location>
        <begin position="1"/>
        <end position="13"/>
    </location>
</feature>
<dbReference type="SMART" id="SM00148">
    <property type="entry name" value="PLCXc"/>
    <property type="match status" value="1"/>
</dbReference>
<reference evidence="3" key="1">
    <citation type="submission" date="2021-01" db="EMBL/GenBank/DDBJ databases">
        <authorList>
            <person name="Corre E."/>
            <person name="Pelletier E."/>
            <person name="Niang G."/>
            <person name="Scheremetjew M."/>
            <person name="Finn R."/>
            <person name="Kale V."/>
            <person name="Holt S."/>
            <person name="Cochrane G."/>
            <person name="Meng A."/>
            <person name="Brown T."/>
            <person name="Cohen L."/>
        </authorList>
    </citation>
    <scope>NUCLEOTIDE SEQUENCE</scope>
    <source>
        <strain evidence="3">CCAP 1951/1</strain>
    </source>
</reference>
<feature type="region of interest" description="Disordered" evidence="1">
    <location>
        <begin position="1"/>
        <end position="30"/>
    </location>
</feature>
<dbReference type="Gene3D" id="3.20.20.190">
    <property type="entry name" value="Phosphatidylinositol (PI) phosphodiesterase"/>
    <property type="match status" value="1"/>
</dbReference>
<evidence type="ECO:0000256" key="1">
    <source>
        <dbReference type="SAM" id="MobiDB-lite"/>
    </source>
</evidence>
<organism evidence="3">
    <name type="scientific">Neobodo designis</name>
    <name type="common">Flagellated protozoan</name>
    <name type="synonym">Bodo designis</name>
    <dbReference type="NCBI Taxonomy" id="312471"/>
    <lineage>
        <taxon>Eukaryota</taxon>
        <taxon>Discoba</taxon>
        <taxon>Euglenozoa</taxon>
        <taxon>Kinetoplastea</taxon>
        <taxon>Metakinetoplastina</taxon>
        <taxon>Neobodonida</taxon>
        <taxon>Neobodo</taxon>
    </lineage>
</organism>
<dbReference type="Gene3D" id="2.30.42.10">
    <property type="match status" value="1"/>
</dbReference>
<feature type="compositionally biased region" description="Low complexity" evidence="1">
    <location>
        <begin position="774"/>
        <end position="788"/>
    </location>
</feature>
<feature type="domain" description="PI-PLC Y-box" evidence="2">
    <location>
        <begin position="589"/>
        <end position="617"/>
    </location>
</feature>
<dbReference type="PROSITE" id="PS50007">
    <property type="entry name" value="PIPLC_X_DOMAIN"/>
    <property type="match status" value="1"/>
</dbReference>
<dbReference type="SUPFAM" id="SSF51695">
    <property type="entry name" value="PLC-like phosphodiesterases"/>
    <property type="match status" value="1"/>
</dbReference>
<dbReference type="InterPro" id="IPR036034">
    <property type="entry name" value="PDZ_sf"/>
</dbReference>
<dbReference type="PROSITE" id="PS50008">
    <property type="entry name" value="PIPLC_Y_DOMAIN"/>
    <property type="match status" value="1"/>
</dbReference>
<dbReference type="GO" id="GO:0006629">
    <property type="term" value="P:lipid metabolic process"/>
    <property type="evidence" value="ECO:0007669"/>
    <property type="project" value="InterPro"/>
</dbReference>
<dbReference type="EMBL" id="HBGF01049548">
    <property type="protein sequence ID" value="CAD9151584.1"/>
    <property type="molecule type" value="Transcribed_RNA"/>
</dbReference>
<dbReference type="PANTHER" id="PTHR10336">
    <property type="entry name" value="PHOSPHOINOSITIDE-SPECIFIC PHOSPHOLIPASE C FAMILY PROTEIN"/>
    <property type="match status" value="1"/>
</dbReference>
<feature type="region of interest" description="Disordered" evidence="1">
    <location>
        <begin position="491"/>
        <end position="510"/>
    </location>
</feature>
<accession>A0A7S1QY82</accession>
<proteinExistence type="predicted"/>
<feature type="region of interest" description="Disordered" evidence="1">
    <location>
        <begin position="765"/>
        <end position="803"/>
    </location>
</feature>
<sequence>MGCKQSKDRRTDDSQPDDAGDEPPELSQAEGLVKATAVSTWEFLKSVSFGKALEADWLAYVSTGECVMDRNFSATRIERRKALELLRKICPAAPEVEPEKVVDDRMHSLFEAWTAVVEDGRDHVPRSKVADVLARAKVTCAIPDKLKSFTFGDLLRLAYDAAQQTGLGQLFDDAAQGAEILTVEQLATFASFGADEPMSVEEARDKISKRLGGAVTRLRFLLFFGNSATNDVLDPKRALSVWQDMSQPLTHYSVATRSVSTMAEMKKALTAGCRALVMHVSHVNKEGDPMMKDGKSLQALLHFLKEHAFITNPLPVVLCFLPGSSLTVEMQDAVANALTSELSETLAPGLMFRGSHISDPKFTPLGLQHRFLVMAQQGALKPFVGFNVANMQRTGLGVRVTAVPEGTPAARAGIGKQDWLTHFNGEVIESKETLREKLLSLHAGEEFRVRKEGLTEVTGIVGASVAENPTISKKFAELLFLNFVGPTAHEGASGNAANGDHESGDSPAGQLAALPWDTQLEELPVHGGSLSPERCHGSPLTLDTARANSPNFEHTEHFRFVSRAAVGTADTDERERVIADADLAGVQFIDTQSSPAAERWARGKFSDNGHCGYVLQPRLPSSRSSEAHGGITPFASDAPRVSVVRYDHDDPARVHLDIELLAMPGQNANSKTHPAHDPACAVALIGTPERTRAPLLGHGTIDVREPAGKVVLLRTVDAEGNDLEAALPANLVRSGYRIITFCKHDDPTVAVPVLCAVRRHETITPSISHGGESGTPTDASAPPAASTAPPAPAEEASEEGAPA</sequence>
<dbReference type="InterPro" id="IPR000909">
    <property type="entry name" value="PLipase_C_PInositol-sp_X_dom"/>
</dbReference>
<evidence type="ECO:0000259" key="2">
    <source>
        <dbReference type="PROSITE" id="PS50008"/>
    </source>
</evidence>
<dbReference type="PANTHER" id="PTHR10336:SF209">
    <property type="entry name" value="PHOSPHOINOSITIDE PHOSPHOLIPASE C"/>
    <property type="match status" value="1"/>
</dbReference>
<dbReference type="InterPro" id="IPR001711">
    <property type="entry name" value="PLipase_C_Pinositol-sp_Y"/>
</dbReference>
<gene>
    <name evidence="3" type="ORF">NDES1114_LOCUS33132</name>
</gene>
<feature type="compositionally biased region" description="Acidic residues" evidence="1">
    <location>
        <begin position="14"/>
        <end position="24"/>
    </location>
</feature>
<dbReference type="GO" id="GO:0035556">
    <property type="term" value="P:intracellular signal transduction"/>
    <property type="evidence" value="ECO:0007669"/>
    <property type="project" value="InterPro"/>
</dbReference>
<dbReference type="Pfam" id="PF00388">
    <property type="entry name" value="PI-PLC-X"/>
    <property type="match status" value="1"/>
</dbReference>
<protein>
    <recommendedName>
        <fullName evidence="2">PI-PLC Y-box domain-containing protein</fullName>
    </recommendedName>
</protein>
<name>A0A7S1QY82_NEODS</name>
<evidence type="ECO:0000313" key="3">
    <source>
        <dbReference type="EMBL" id="CAD9151584.1"/>
    </source>
</evidence>
<dbReference type="Pfam" id="PF13180">
    <property type="entry name" value="PDZ_2"/>
    <property type="match status" value="1"/>
</dbReference>
<dbReference type="AlphaFoldDB" id="A0A7S1QY82"/>
<dbReference type="InterPro" id="IPR017946">
    <property type="entry name" value="PLC-like_Pdiesterase_TIM-brl"/>
</dbReference>
<dbReference type="InterPro" id="IPR001192">
    <property type="entry name" value="PI-PLC_fam"/>
</dbReference>